<feature type="region of interest" description="Disordered" evidence="9">
    <location>
        <begin position="559"/>
        <end position="618"/>
    </location>
</feature>
<evidence type="ECO:0000256" key="2">
    <source>
        <dbReference type="ARBA" id="ARBA00012483"/>
    </source>
</evidence>
<gene>
    <name evidence="11" type="ORF">KC19_8G146000</name>
</gene>
<evidence type="ECO:0000259" key="10">
    <source>
        <dbReference type="PROSITE" id="PS50089"/>
    </source>
</evidence>
<keyword evidence="12" id="KW-1185">Reference proteome</keyword>
<comment type="caution">
    <text evidence="11">The sequence shown here is derived from an EMBL/GenBank/DDBJ whole genome shotgun (WGS) entry which is preliminary data.</text>
</comment>
<dbReference type="AlphaFoldDB" id="A0A8T0H166"/>
<reference evidence="11" key="1">
    <citation type="submission" date="2020-06" db="EMBL/GenBank/DDBJ databases">
        <title>WGS assembly of Ceratodon purpureus strain R40.</title>
        <authorList>
            <person name="Carey S.B."/>
            <person name="Jenkins J."/>
            <person name="Shu S."/>
            <person name="Lovell J.T."/>
            <person name="Sreedasyam A."/>
            <person name="Maumus F."/>
            <person name="Tiley G.P."/>
            <person name="Fernandez-Pozo N."/>
            <person name="Barry K."/>
            <person name="Chen C."/>
            <person name="Wang M."/>
            <person name="Lipzen A."/>
            <person name="Daum C."/>
            <person name="Saski C.A."/>
            <person name="Payton A.C."/>
            <person name="Mcbreen J.C."/>
            <person name="Conrad R.E."/>
            <person name="Kollar L.M."/>
            <person name="Olsson S."/>
            <person name="Huttunen S."/>
            <person name="Landis J.B."/>
            <person name="Wickett N.J."/>
            <person name="Johnson M.G."/>
            <person name="Rensing S.A."/>
            <person name="Grimwood J."/>
            <person name="Schmutz J."/>
            <person name="Mcdaniel S.F."/>
        </authorList>
    </citation>
    <scope>NUCLEOTIDE SEQUENCE</scope>
    <source>
        <strain evidence="11">R40</strain>
    </source>
</reference>
<evidence type="ECO:0000256" key="1">
    <source>
        <dbReference type="ARBA" id="ARBA00000900"/>
    </source>
</evidence>
<feature type="compositionally biased region" description="Low complexity" evidence="9">
    <location>
        <begin position="674"/>
        <end position="687"/>
    </location>
</feature>
<sequence length="932" mass="97349">MEEGMDPRRGPPLMGGNRWGSGDIYHLGSSSGDGGVNNMNTRIRFEESGESSTGLRMGHHESGKGPESSRPPVRKPSQVPPKLVAARSSGGRRVQRQHQGPIQGQWNVLHGFADGLNEGSSETMGMEGDGNLGMGLSTHLGLSEEIIVHPAHVHSLSNSEFLGRGGRAGGNTLDFLSGRSPMQANSVPDYFGGRTGGHEGENMNLRMGTSGLPPIGSRGVGGSGCVGYPGSRNGLEERALDGGGNLGFSSLFMDRQDFPGGGRSGMSELRDEVGAGSMMSESLFMDRGGYRDDVQLHNSNNGFMGGAEAFLPSGSRGHGPSEEGAGCGSEGRHYGAERQSPFSMGGSSPLESSSGSHGHVGSSSRSSACKRKSCGPVAPGNVCSRSGSPHRSGYRDGYNGRGGGSNGMSRRTTGIGSSSSSPEGLGSSSSPSDAVFLGRYAEAPAMASGMEDPVPRRLNFGREASESSPDSVREGRYGKSVAGSSSGIPNSQRTSRGGSNGVVSNNGGVNHTPPFPRTVRRAMPSHDNLPRRTAVADSLMDDDDDDLGLSRSSLLEQMLSTSQSSVLPGGRVGGSGSPRRSEGGFGTSSAGDRAMQRYLGNSGRGLSSSGSQLGGAAGLESRLRSRVLSHHSELMSQSSGPGSHPVSLTMHTGLHGGGGPSTPSPSRPPPHPPSLRGRLQGSSLQSLLPPPSPSGPAPSRLPPSPPSRLPPNPSSMNPLSFAPSIDSLPSPASLFRGSLMHGSSGGGLRDRGFMSAAESLLGMPFRGLQMSTGDGGSQPRLVAEGLAEILMALERVERDEDLTYEQLLMLEATLLFGGMGLHDQHSDMRLDVDNMSYEELLALEERIGNVSTGLTSDAIAQKLKRTRYSSLDAVVARYSQECDIKCSICQEEYEEGDELGKIECGHGYHSQCIQQWLEQKNQCPICKAAAFS</sequence>
<evidence type="ECO:0000256" key="7">
    <source>
        <dbReference type="ARBA" id="ARBA00022833"/>
    </source>
</evidence>
<feature type="domain" description="RING-type" evidence="10">
    <location>
        <begin position="886"/>
        <end position="927"/>
    </location>
</feature>
<keyword evidence="4" id="KW-0479">Metal-binding</keyword>
<feature type="compositionally biased region" description="Low complexity" evidence="9">
    <location>
        <begin position="343"/>
        <end position="367"/>
    </location>
</feature>
<dbReference type="OrthoDB" id="8062037at2759"/>
<evidence type="ECO:0000256" key="9">
    <source>
        <dbReference type="SAM" id="MobiDB-lite"/>
    </source>
</evidence>
<dbReference type="InterPro" id="IPR045191">
    <property type="entry name" value="MBR1/2-like"/>
</dbReference>
<evidence type="ECO:0000256" key="6">
    <source>
        <dbReference type="ARBA" id="ARBA00022786"/>
    </source>
</evidence>
<feature type="region of interest" description="Disordered" evidence="9">
    <location>
        <begin position="305"/>
        <end position="431"/>
    </location>
</feature>
<evidence type="ECO:0000256" key="3">
    <source>
        <dbReference type="ARBA" id="ARBA00022679"/>
    </source>
</evidence>
<dbReference type="InterPro" id="IPR013083">
    <property type="entry name" value="Znf_RING/FYVE/PHD"/>
</dbReference>
<name>A0A8T0H166_CERPU</name>
<dbReference type="EC" id="2.3.2.27" evidence="2"/>
<feature type="region of interest" description="Disordered" evidence="9">
    <location>
        <begin position="447"/>
        <end position="530"/>
    </location>
</feature>
<dbReference type="GO" id="GO:0061630">
    <property type="term" value="F:ubiquitin protein ligase activity"/>
    <property type="evidence" value="ECO:0007669"/>
    <property type="project" value="UniProtKB-EC"/>
</dbReference>
<feature type="compositionally biased region" description="Pro residues" evidence="9">
    <location>
        <begin position="662"/>
        <end position="673"/>
    </location>
</feature>
<dbReference type="EMBL" id="CM026429">
    <property type="protein sequence ID" value="KAG0564863.1"/>
    <property type="molecule type" value="Genomic_DNA"/>
</dbReference>
<keyword evidence="5 8" id="KW-0863">Zinc-finger</keyword>
<feature type="region of interest" description="Disordered" evidence="9">
    <location>
        <begin position="630"/>
        <end position="724"/>
    </location>
</feature>
<evidence type="ECO:0000256" key="5">
    <source>
        <dbReference type="ARBA" id="ARBA00022771"/>
    </source>
</evidence>
<dbReference type="PROSITE" id="PS50089">
    <property type="entry name" value="ZF_RING_2"/>
    <property type="match status" value="1"/>
</dbReference>
<keyword evidence="3" id="KW-0808">Transferase</keyword>
<dbReference type="SMART" id="SM00184">
    <property type="entry name" value="RING"/>
    <property type="match status" value="1"/>
</dbReference>
<comment type="catalytic activity">
    <reaction evidence="1">
        <text>S-ubiquitinyl-[E2 ubiquitin-conjugating enzyme]-L-cysteine + [acceptor protein]-L-lysine = [E2 ubiquitin-conjugating enzyme]-L-cysteine + N(6)-ubiquitinyl-[acceptor protein]-L-lysine.</text>
        <dbReference type="EC" id="2.3.2.27"/>
    </reaction>
</comment>
<dbReference type="SUPFAM" id="SSF57850">
    <property type="entry name" value="RING/U-box"/>
    <property type="match status" value="1"/>
</dbReference>
<dbReference type="InterPro" id="IPR001841">
    <property type="entry name" value="Znf_RING"/>
</dbReference>
<dbReference type="PANTHER" id="PTHR22937">
    <property type="entry name" value="E3 UBIQUITIN-PROTEIN LIGASE RNF165"/>
    <property type="match status" value="1"/>
</dbReference>
<feature type="compositionally biased region" description="Low complexity" evidence="9">
    <location>
        <begin position="599"/>
        <end position="611"/>
    </location>
</feature>
<evidence type="ECO:0000313" key="11">
    <source>
        <dbReference type="EMBL" id="KAG0564863.1"/>
    </source>
</evidence>
<evidence type="ECO:0000256" key="4">
    <source>
        <dbReference type="ARBA" id="ARBA00022723"/>
    </source>
</evidence>
<dbReference type="GO" id="GO:0008270">
    <property type="term" value="F:zinc ion binding"/>
    <property type="evidence" value="ECO:0007669"/>
    <property type="project" value="UniProtKB-KW"/>
</dbReference>
<dbReference type="Pfam" id="PF13639">
    <property type="entry name" value="zf-RING_2"/>
    <property type="match status" value="1"/>
</dbReference>
<feature type="compositionally biased region" description="Low complexity" evidence="9">
    <location>
        <begin position="407"/>
        <end position="431"/>
    </location>
</feature>
<proteinExistence type="predicted"/>
<evidence type="ECO:0000256" key="8">
    <source>
        <dbReference type="PROSITE-ProRule" id="PRU00175"/>
    </source>
</evidence>
<protein>
    <recommendedName>
        <fullName evidence="2">RING-type E3 ubiquitin transferase</fullName>
        <ecNumber evidence="2">2.3.2.27</ecNumber>
    </recommendedName>
</protein>
<feature type="region of interest" description="Disordered" evidence="9">
    <location>
        <begin position="1"/>
        <end position="104"/>
    </location>
</feature>
<evidence type="ECO:0000313" key="12">
    <source>
        <dbReference type="Proteomes" id="UP000822688"/>
    </source>
</evidence>
<accession>A0A8T0H166</accession>
<feature type="compositionally biased region" description="Polar residues" evidence="9">
    <location>
        <begin position="482"/>
        <end position="496"/>
    </location>
</feature>
<keyword evidence="7" id="KW-0862">Zinc</keyword>
<keyword evidence="6" id="KW-0833">Ubl conjugation pathway</keyword>
<dbReference type="Proteomes" id="UP000822688">
    <property type="component" value="Chromosome 8"/>
</dbReference>
<dbReference type="PANTHER" id="PTHR22937:SF65">
    <property type="entry name" value="E3 UBIQUITIN-PROTEIN LIGASE ARK2C"/>
    <property type="match status" value="1"/>
</dbReference>
<dbReference type="Gene3D" id="3.30.40.10">
    <property type="entry name" value="Zinc/RING finger domain, C3HC4 (zinc finger)"/>
    <property type="match status" value="1"/>
</dbReference>
<feature type="compositionally biased region" description="Low complexity" evidence="9">
    <location>
        <begin position="501"/>
        <end position="510"/>
    </location>
</feature>
<organism evidence="11 12">
    <name type="scientific">Ceratodon purpureus</name>
    <name type="common">Fire moss</name>
    <name type="synonym">Dicranum purpureum</name>
    <dbReference type="NCBI Taxonomy" id="3225"/>
    <lineage>
        <taxon>Eukaryota</taxon>
        <taxon>Viridiplantae</taxon>
        <taxon>Streptophyta</taxon>
        <taxon>Embryophyta</taxon>
        <taxon>Bryophyta</taxon>
        <taxon>Bryophytina</taxon>
        <taxon>Bryopsida</taxon>
        <taxon>Dicranidae</taxon>
        <taxon>Pseudoditrichales</taxon>
        <taxon>Ditrichaceae</taxon>
        <taxon>Ceratodon</taxon>
    </lineage>
</organism>
<feature type="compositionally biased region" description="Pro residues" evidence="9">
    <location>
        <begin position="688"/>
        <end position="713"/>
    </location>
</feature>